<accession>A0ACC2D912</accession>
<evidence type="ECO:0000313" key="2">
    <source>
        <dbReference type="Proteomes" id="UP001162992"/>
    </source>
</evidence>
<dbReference type="Proteomes" id="UP001162992">
    <property type="component" value="Chromosome 7"/>
</dbReference>
<reference evidence="2" key="1">
    <citation type="journal article" date="2024" name="Proc. Natl. Acad. Sci. U.S.A.">
        <title>Extraordinary preservation of gene collinearity over three hundred million years revealed in homosporous lycophytes.</title>
        <authorList>
            <person name="Li C."/>
            <person name="Wickell D."/>
            <person name="Kuo L.Y."/>
            <person name="Chen X."/>
            <person name="Nie B."/>
            <person name="Liao X."/>
            <person name="Peng D."/>
            <person name="Ji J."/>
            <person name="Jenkins J."/>
            <person name="Williams M."/>
            <person name="Shu S."/>
            <person name="Plott C."/>
            <person name="Barry K."/>
            <person name="Rajasekar S."/>
            <person name="Grimwood J."/>
            <person name="Han X."/>
            <person name="Sun S."/>
            <person name="Hou Z."/>
            <person name="He W."/>
            <person name="Dai G."/>
            <person name="Sun C."/>
            <person name="Schmutz J."/>
            <person name="Leebens-Mack J.H."/>
            <person name="Li F.W."/>
            <person name="Wang L."/>
        </authorList>
    </citation>
    <scope>NUCLEOTIDE SEQUENCE [LARGE SCALE GENOMIC DNA]</scope>
    <source>
        <strain evidence="2">cv. PW_Plant_1</strain>
    </source>
</reference>
<keyword evidence="2" id="KW-1185">Reference proteome</keyword>
<gene>
    <name evidence="1" type="ORF">O6H91_07G113900</name>
</gene>
<evidence type="ECO:0000313" key="1">
    <source>
        <dbReference type="EMBL" id="KAJ7550714.1"/>
    </source>
</evidence>
<sequence length="608" mass="65352">MAVHLSPWIACNSQQPSSSSSQILPSAASCSISAAPPLIRSAGASIFIPSLHQQTSSHPLQGFHLTCGSKNRRGLVFYENKWDVSSSYISETVSQAPFTKKIPKSSLYGKNIEMARHPKSRQSVQAERRSNYKVIHKGERPWHTGTAFSFPGNGVFGASYRKAGEGARRRVVVMAMAADYYSVLGLSRSASKQEIKSAYRRLARQYHPDVNKEPGAEEKFKEISTAYEVLSDDEKRPIYDQFGEAGVRSPTGGSGGTYATNPFDLFESFFGASVGGFGPMGTTGFATRRRNIAVQGDDVRYDMSLEFIDAIFGTDKEFEASHLETCAACGGSGAKSSLSSKACPTCGGRGQVMRTQATPFGTFSQVSTCTTCGGEGEVISDYCRKCGGEGRVRVRKNIKVKIPPGVNSGSTLRVRGEGDVGARGGPPGDLYVFLNVKEIPGIQRDGVNLYSTVTISYTDAILGTIAQVTTVEGVTDLQIPSGTQPGDVMVLSNLGVPKLNRPSARGDHFFTIKVTIPTRLSEVERELVEELARIQKSKGARGGSAKVRSPSRTQRVSSGKKSPLSERGASENSSVDNVKKDGNGFWETLKDLAGSAASGALKWLRDKL</sequence>
<dbReference type="EMBL" id="CM055098">
    <property type="protein sequence ID" value="KAJ7550714.1"/>
    <property type="molecule type" value="Genomic_DNA"/>
</dbReference>
<name>A0ACC2D912_DIPCM</name>
<organism evidence="1 2">
    <name type="scientific">Diphasiastrum complanatum</name>
    <name type="common">Issler's clubmoss</name>
    <name type="synonym">Lycopodium complanatum</name>
    <dbReference type="NCBI Taxonomy" id="34168"/>
    <lineage>
        <taxon>Eukaryota</taxon>
        <taxon>Viridiplantae</taxon>
        <taxon>Streptophyta</taxon>
        <taxon>Embryophyta</taxon>
        <taxon>Tracheophyta</taxon>
        <taxon>Lycopodiopsida</taxon>
        <taxon>Lycopodiales</taxon>
        <taxon>Lycopodiaceae</taxon>
        <taxon>Lycopodioideae</taxon>
        <taxon>Diphasiastrum</taxon>
    </lineage>
</organism>
<proteinExistence type="predicted"/>
<comment type="caution">
    <text evidence="1">The sequence shown here is derived from an EMBL/GenBank/DDBJ whole genome shotgun (WGS) entry which is preliminary data.</text>
</comment>
<protein>
    <submittedName>
        <fullName evidence="1">Uncharacterized protein</fullName>
    </submittedName>
</protein>